<comment type="caution">
    <text evidence="1">The sequence shown here is derived from an EMBL/GenBank/DDBJ whole genome shotgun (WGS) entry which is preliminary data.</text>
</comment>
<reference evidence="1" key="1">
    <citation type="journal article" date="2022" name="bioRxiv">
        <title>Sequencing and chromosome-scale assembly of the giantPleurodeles waltlgenome.</title>
        <authorList>
            <person name="Brown T."/>
            <person name="Elewa A."/>
            <person name="Iarovenko S."/>
            <person name="Subramanian E."/>
            <person name="Araus A.J."/>
            <person name="Petzold A."/>
            <person name="Susuki M."/>
            <person name="Suzuki K.-i.T."/>
            <person name="Hayashi T."/>
            <person name="Toyoda A."/>
            <person name="Oliveira C."/>
            <person name="Osipova E."/>
            <person name="Leigh N.D."/>
            <person name="Simon A."/>
            <person name="Yun M.H."/>
        </authorList>
    </citation>
    <scope>NUCLEOTIDE SEQUENCE</scope>
    <source>
        <strain evidence="1">20211129_DDA</strain>
        <tissue evidence="1">Liver</tissue>
    </source>
</reference>
<protein>
    <submittedName>
        <fullName evidence="1">Uncharacterized protein</fullName>
    </submittedName>
</protein>
<sequence>MNSISSLLKFFTKYTLLNPGASVQAGSSLSWCGAFLLDRAAEAPRAHNRRGSVAAKKGGLSLGAGAGAVIGPASPSTREVGKAAPPRGLCVYGATRKRSERKRMASAELPARLENKNGARMVGKRAASTDLPVTTILRPAGPRQGAEVGALRALKIGTQWAAHGEPPSVGNILRSKVRKKGGRAHKSGPKETAWRERVKHVFRGSGRALVG</sequence>
<organism evidence="1 2">
    <name type="scientific">Pleurodeles waltl</name>
    <name type="common">Iberian ribbed newt</name>
    <dbReference type="NCBI Taxonomy" id="8319"/>
    <lineage>
        <taxon>Eukaryota</taxon>
        <taxon>Metazoa</taxon>
        <taxon>Chordata</taxon>
        <taxon>Craniata</taxon>
        <taxon>Vertebrata</taxon>
        <taxon>Euteleostomi</taxon>
        <taxon>Amphibia</taxon>
        <taxon>Batrachia</taxon>
        <taxon>Caudata</taxon>
        <taxon>Salamandroidea</taxon>
        <taxon>Salamandridae</taxon>
        <taxon>Pleurodelinae</taxon>
        <taxon>Pleurodeles</taxon>
    </lineage>
</organism>
<gene>
    <name evidence="1" type="ORF">NDU88_004488</name>
</gene>
<accession>A0AAV7WSG5</accession>
<evidence type="ECO:0000313" key="2">
    <source>
        <dbReference type="Proteomes" id="UP001066276"/>
    </source>
</evidence>
<dbReference type="EMBL" id="JANPWB010000001">
    <property type="protein sequence ID" value="KAJ1216890.1"/>
    <property type="molecule type" value="Genomic_DNA"/>
</dbReference>
<keyword evidence="2" id="KW-1185">Reference proteome</keyword>
<name>A0AAV7WSG5_PLEWA</name>
<evidence type="ECO:0000313" key="1">
    <source>
        <dbReference type="EMBL" id="KAJ1216890.1"/>
    </source>
</evidence>
<dbReference type="AlphaFoldDB" id="A0AAV7WSG5"/>
<dbReference type="Proteomes" id="UP001066276">
    <property type="component" value="Chromosome 1_1"/>
</dbReference>
<proteinExistence type="predicted"/>